<organism evidence="1 2">
    <name type="scientific">Candidatus Sungiibacteriota bacterium</name>
    <dbReference type="NCBI Taxonomy" id="2750080"/>
    <lineage>
        <taxon>Bacteria</taxon>
        <taxon>Candidatus Sungiibacteriota</taxon>
    </lineage>
</organism>
<dbReference type="Proteomes" id="UP000704960">
    <property type="component" value="Unassembled WGS sequence"/>
</dbReference>
<protein>
    <submittedName>
        <fullName evidence="1">Uncharacterized protein</fullName>
    </submittedName>
</protein>
<accession>A0A932YVK2</accession>
<gene>
    <name evidence="1" type="ORF">HY474_00870</name>
</gene>
<proteinExistence type="predicted"/>
<sequence length="373" mass="39664">MGFPRLFITAVAALVVAVVVFFILWRTPASPPAASQPNLPVIGARSPLPPAPSVFPPAAAGGTLSTSRQSDAFPGQPLSLEEITNPILETLEGAFGSGQPSGIPVVRQDFSIQTGKSAPPLPRYEDVIKPGAPFLFPPRYVHYIRAIRRIMVLGGAVAEDYYSEITENSDAAAIMERFVDYVLSANNFPPTEREGRRKQLLDGIRYDLRLLAQEYPAGFTRPAASVVERQIALAVRGGVCAAPSSGEKFFGAVFNFIILQAFAQEAGPSIQDAELRAEVDAIYGEAGAGDMAGSAPGESQNPATCGVTKDDFSECYRGKSYNPAPGVNLWAPCCNCSVPVYGYCVPVGCKNLVCKNGNLIWDPATGICGCDLI</sequence>
<evidence type="ECO:0000313" key="2">
    <source>
        <dbReference type="Proteomes" id="UP000704960"/>
    </source>
</evidence>
<name>A0A932YVK2_9BACT</name>
<evidence type="ECO:0000313" key="1">
    <source>
        <dbReference type="EMBL" id="MBI4132166.1"/>
    </source>
</evidence>
<dbReference type="EMBL" id="JACQMJ010000004">
    <property type="protein sequence ID" value="MBI4132166.1"/>
    <property type="molecule type" value="Genomic_DNA"/>
</dbReference>
<comment type="caution">
    <text evidence="1">The sequence shown here is derived from an EMBL/GenBank/DDBJ whole genome shotgun (WGS) entry which is preliminary data.</text>
</comment>
<dbReference type="AlphaFoldDB" id="A0A932YVK2"/>
<reference evidence="1" key="1">
    <citation type="submission" date="2020-07" db="EMBL/GenBank/DDBJ databases">
        <title>Huge and variable diversity of episymbiotic CPR bacteria and DPANN archaea in groundwater ecosystems.</title>
        <authorList>
            <person name="He C.Y."/>
            <person name="Keren R."/>
            <person name="Whittaker M."/>
            <person name="Farag I.F."/>
            <person name="Doudna J."/>
            <person name="Cate J.H.D."/>
            <person name="Banfield J.F."/>
        </authorList>
    </citation>
    <scope>NUCLEOTIDE SEQUENCE</scope>
    <source>
        <strain evidence="1">NC_groundwater_1226_Ag_S-0.1um_59_124</strain>
    </source>
</reference>